<feature type="domain" description="Teneurin-like YD-shell" evidence="4">
    <location>
        <begin position="1250"/>
        <end position="1332"/>
    </location>
</feature>
<dbReference type="PANTHER" id="PTHR32305">
    <property type="match status" value="1"/>
</dbReference>
<evidence type="ECO:0000259" key="4">
    <source>
        <dbReference type="Pfam" id="PF25023"/>
    </source>
</evidence>
<dbReference type="Pfam" id="PF25023">
    <property type="entry name" value="TEN_YD-shell"/>
    <property type="match status" value="2"/>
</dbReference>
<feature type="transmembrane region" description="Helical" evidence="3">
    <location>
        <begin position="1163"/>
        <end position="1180"/>
    </location>
</feature>
<feature type="compositionally biased region" description="Low complexity" evidence="2">
    <location>
        <begin position="1829"/>
        <end position="1838"/>
    </location>
</feature>
<reference evidence="5" key="2">
    <citation type="submission" date="2023-01" db="EMBL/GenBank/DDBJ databases">
        <title>Draft genome sequence of Sneathiella chinensis strain NBRC 103408.</title>
        <authorList>
            <person name="Sun Q."/>
            <person name="Mori K."/>
        </authorList>
    </citation>
    <scope>NUCLEOTIDE SEQUENCE</scope>
    <source>
        <strain evidence="5">NBRC 103408</strain>
    </source>
</reference>
<reference evidence="5" key="1">
    <citation type="journal article" date="2014" name="Int. J. Syst. Evol. Microbiol.">
        <title>Complete genome of a new Firmicutes species belonging to the dominant human colonic microbiota ('Ruminococcus bicirculans') reveals two chromosomes and a selective capacity to utilize plant glucans.</title>
        <authorList>
            <consortium name="NISC Comparative Sequencing Program"/>
            <person name="Wegmann U."/>
            <person name="Louis P."/>
            <person name="Goesmann A."/>
            <person name="Henrissat B."/>
            <person name="Duncan S.H."/>
            <person name="Flint H.J."/>
        </authorList>
    </citation>
    <scope>NUCLEOTIDE SEQUENCE</scope>
    <source>
        <strain evidence="5">NBRC 103408</strain>
    </source>
</reference>
<organism evidence="5 6">
    <name type="scientific">Sneathiella chinensis</name>
    <dbReference type="NCBI Taxonomy" id="349750"/>
    <lineage>
        <taxon>Bacteria</taxon>
        <taxon>Pseudomonadati</taxon>
        <taxon>Pseudomonadota</taxon>
        <taxon>Alphaproteobacteria</taxon>
        <taxon>Sneathiellales</taxon>
        <taxon>Sneathiellaceae</taxon>
        <taxon>Sneathiella</taxon>
    </lineage>
</organism>
<dbReference type="NCBIfam" id="TIGR03696">
    <property type="entry name" value="Rhs_assc_core"/>
    <property type="match status" value="1"/>
</dbReference>
<evidence type="ECO:0000256" key="3">
    <source>
        <dbReference type="SAM" id="Phobius"/>
    </source>
</evidence>
<dbReference type="PANTHER" id="PTHR32305:SF15">
    <property type="entry name" value="PROTEIN RHSA-RELATED"/>
    <property type="match status" value="1"/>
</dbReference>
<keyword evidence="3" id="KW-0472">Membrane</keyword>
<keyword evidence="6" id="KW-1185">Reference proteome</keyword>
<proteinExistence type="predicted"/>
<feature type="transmembrane region" description="Helical" evidence="3">
    <location>
        <begin position="1519"/>
        <end position="1544"/>
    </location>
</feature>
<protein>
    <recommendedName>
        <fullName evidence="4">Teneurin-like YD-shell domain-containing protein</fullName>
    </recommendedName>
</protein>
<evidence type="ECO:0000313" key="5">
    <source>
        <dbReference type="EMBL" id="GLQ06037.1"/>
    </source>
</evidence>
<keyword evidence="3" id="KW-0812">Transmembrane</keyword>
<dbReference type="InterPro" id="IPR022385">
    <property type="entry name" value="Rhs_assc_core"/>
</dbReference>
<evidence type="ECO:0000313" key="6">
    <source>
        <dbReference type="Proteomes" id="UP001161409"/>
    </source>
</evidence>
<evidence type="ECO:0000256" key="1">
    <source>
        <dbReference type="ARBA" id="ARBA00022737"/>
    </source>
</evidence>
<feature type="region of interest" description="Disordered" evidence="2">
    <location>
        <begin position="1815"/>
        <end position="1852"/>
    </location>
</feature>
<feature type="transmembrane region" description="Helical" evidence="3">
    <location>
        <begin position="1736"/>
        <end position="1756"/>
    </location>
</feature>
<dbReference type="InterPro" id="IPR050708">
    <property type="entry name" value="T6SS_VgrG/RHS"/>
</dbReference>
<keyword evidence="3" id="KW-1133">Transmembrane helix</keyword>
<sequence>MKILSGIGKVLGSAVLGALVLGGLPGGMDVAAKEQEQQDGAKGQERLEKPIAMPAKLPKWKGKGDKPPRLALAVVGKATLHLGKPDENALHVNGAMGTAAVRVPIEVPPGVAGFEPSLHLVIGNRRGVQRYLDVAGISVLEPCRDAALCLDGIPLVAAPEGSAGEFRLKVDPRTWVRQNGADYHVGDGNGLLQIFEAAGAGRWHLVRAEDRFGNFIQYDYSAETGKIDRIGYGYAGEGAAPLRQVHFYHDRETAALVQVSTRVSGRAVRHYFIEYDNRGLPRHLRDCGQSGAGSLICRPSKSYIWEKQGAADGYWLSSVENGTGGRTDIEYRLLGGEPVVTRFSLFAGEQRMQTREYEHLSPVLENGKLTGFNEFREWSPLRGSGEFTRLGVGPQKGLVVARGMFIKPKGRRTLNRDLIKVTEEQFTYSPLGGRNGAPVVLTEIRSVLFDGDGEEQKASIETRKYDPAGRVKWVSSDKGTDHLEYLDETEPDWRGTAIGNLVTARSHTDRGTGARQTKQWTYQFTEGRLTSSVIRGFENDEEQESRYSVQWLDRQGNIIRIRKDNQESRFSYDPELRTFPTRLTLGQEEGEQIVRLIHDPGTGEMVREYLENGAETVRELDAFGQEISRTERIADPDNLSGLAKDGTLLVVREESRHHRLPDGRIQRRVLTTVSAVGSNDKYQKEAVVTYDALGRIGGMARWEIQPDGSKTLETSLTRRFREDGEDIQITDTAGREQNIRFDAFGRVVREALAGYGVSEFSYNDRGQVSEIIRNGERVGLAHDGEGRLSEKHLPGGKSYRYRYFDTRTDRLAEVNLPSGKVVSYEYTENGQLKGKRVLIPDGPEDFFEFGIDFEYRNDQLSRVLYPDGSVVGYEYEGDRLAAIRWLKGAPDNFGDPDKAIIRYDADADHPQGPALQRILGNGLTEAFQWSDDGALQSIRLGRNGALDRAADDGLDSLAYEFSNQNGKISRESRRALLRDGPQQYERAYDYDSEGRLAAAGSEYSFLNRLIVKNKDKVVRQGAAIDLAYDRHGNVSRKVQGNRHARYQFDVEDRLVQAVQTDRGRETELRFDYGPFGERIEKAVSGGSQTFYISPFFEFTRHADGRMQATRYVWDHMGRVAAFTSAITEDELAGMLPGFAAGRNDMTGGMLSVLGGLSFSHQNLLGLLAVMMGCFAILVLFEKVTGREERRTGAGSASRSLALRASVDGGGGKISRFRQAVTISVMVAFLGAGLAPTAQAALENGDGTPKADQITYFHQDGRGSSYAVSDEAGNQTAAVSYSPFGRVEQGGFTAGNNNFRHKFAGLELDEETGLYYVGQRYYDPELGQFLSVDPARDGREPYEYAGNDPVNYVDTDGRMRQPAPFVHPFSPRSLPIFQRAIGAGNREARLASTFSPSHASTLELLGRNQRQQESEPDEGAEEQAEGSLDWVRYPTFWRWTFGVKEGSRPPAAAVDRQVRPTAEDRAEYNRTVRSGYMSGLTRFGGFLQSLLGSGLLAWWFPTSFTYHNGNTSTPGFWTDLGVYSASLAAFIGFGYGYSGNEALYWQGKANKGANSRDYLEMGLRRIFWKAAVQVIALSGFTLLSRWMRGFPVFEDENSTLQEGLAEVGYLMLKNGVYSITGSLALIPLFSASKAPSATYDSDITTEELDAMPWWRRWAIKGSLSLRGFHAQRGFWARDAAPWSRDAFLQSLWYPIYIVEIYLWFLIASLGYYSGFAAILPALPIFSTRDFFTAWRQNLTLIVLATPASPLAYLNYWARKSMTLIRRRSATNPRTSGLLFKILGPVDGLRIAGFNDASYMAEEDWYNSLLAHRARDAAQEGGSLEEESRSRSSSSRSRSGQGSGGSSPADIESQ</sequence>
<dbReference type="RefSeq" id="WP_169559989.1">
    <property type="nucleotide sequence ID" value="NZ_BSNF01000001.1"/>
</dbReference>
<name>A0ABQ5U1N7_9PROT</name>
<dbReference type="InterPro" id="IPR056823">
    <property type="entry name" value="TEN-like_YD-shell"/>
</dbReference>
<keyword evidence="1" id="KW-0677">Repeat</keyword>
<feature type="domain" description="Teneurin-like YD-shell" evidence="4">
    <location>
        <begin position="728"/>
        <end position="855"/>
    </location>
</feature>
<accession>A0ABQ5U1N7</accession>
<evidence type="ECO:0000256" key="2">
    <source>
        <dbReference type="SAM" id="MobiDB-lite"/>
    </source>
</evidence>
<dbReference type="Proteomes" id="UP001161409">
    <property type="component" value="Unassembled WGS sequence"/>
</dbReference>
<gene>
    <name evidence="5" type="ORF">GCM10007924_12580</name>
</gene>
<feature type="transmembrane region" description="Helical" evidence="3">
    <location>
        <begin position="1699"/>
        <end position="1724"/>
    </location>
</feature>
<dbReference type="Gene3D" id="2.180.10.10">
    <property type="entry name" value="RHS repeat-associated core"/>
    <property type="match status" value="2"/>
</dbReference>
<feature type="transmembrane region" description="Helical" evidence="3">
    <location>
        <begin position="1565"/>
        <end position="1586"/>
    </location>
</feature>
<dbReference type="EMBL" id="BSNF01000001">
    <property type="protein sequence ID" value="GLQ06037.1"/>
    <property type="molecule type" value="Genomic_DNA"/>
</dbReference>
<feature type="transmembrane region" description="Helical" evidence="3">
    <location>
        <begin position="1479"/>
        <end position="1499"/>
    </location>
</feature>
<feature type="transmembrane region" description="Helical" evidence="3">
    <location>
        <begin position="1606"/>
        <end position="1628"/>
    </location>
</feature>
<comment type="caution">
    <text evidence="5">The sequence shown here is derived from an EMBL/GenBank/DDBJ whole genome shotgun (WGS) entry which is preliminary data.</text>
</comment>